<dbReference type="InterPro" id="IPR045851">
    <property type="entry name" value="AMP-bd_C_sf"/>
</dbReference>
<name>A0AAD7P2A2_9AGAR</name>
<reference evidence="3" key="1">
    <citation type="submission" date="2023-03" db="EMBL/GenBank/DDBJ databases">
        <title>Massive genome expansion in bonnet fungi (Mycena s.s.) driven by repeated elements and novel gene families across ecological guilds.</title>
        <authorList>
            <consortium name="Lawrence Berkeley National Laboratory"/>
            <person name="Harder C.B."/>
            <person name="Miyauchi S."/>
            <person name="Viragh M."/>
            <person name="Kuo A."/>
            <person name="Thoen E."/>
            <person name="Andreopoulos B."/>
            <person name="Lu D."/>
            <person name="Skrede I."/>
            <person name="Drula E."/>
            <person name="Henrissat B."/>
            <person name="Morin E."/>
            <person name="Kohler A."/>
            <person name="Barry K."/>
            <person name="LaButti K."/>
            <person name="Morin E."/>
            <person name="Salamov A."/>
            <person name="Lipzen A."/>
            <person name="Mereny Z."/>
            <person name="Hegedus B."/>
            <person name="Baldrian P."/>
            <person name="Stursova M."/>
            <person name="Weitz H."/>
            <person name="Taylor A."/>
            <person name="Grigoriev I.V."/>
            <person name="Nagy L.G."/>
            <person name="Martin F."/>
            <person name="Kauserud H."/>
        </authorList>
    </citation>
    <scope>NUCLEOTIDE SEQUENCE</scope>
    <source>
        <strain evidence="3">CBHHK182m</strain>
    </source>
</reference>
<dbReference type="InterPro" id="IPR010071">
    <property type="entry name" value="AA_adenyl_dom"/>
</dbReference>
<protein>
    <submittedName>
        <fullName evidence="3">Nonribosomal peptide synthetase 12</fullName>
    </submittedName>
</protein>
<dbReference type="SUPFAM" id="SSF56801">
    <property type="entry name" value="Acetyl-CoA synthetase-like"/>
    <property type="match status" value="1"/>
</dbReference>
<keyword evidence="1" id="KW-0812">Transmembrane</keyword>
<dbReference type="Gene3D" id="3.40.50.12780">
    <property type="entry name" value="N-terminal domain of ligase-like"/>
    <property type="match status" value="1"/>
</dbReference>
<feature type="transmembrane region" description="Helical" evidence="1">
    <location>
        <begin position="856"/>
        <end position="877"/>
    </location>
</feature>
<feature type="transmembrane region" description="Helical" evidence="1">
    <location>
        <begin position="750"/>
        <end position="770"/>
    </location>
</feature>
<dbReference type="Pfam" id="PF00501">
    <property type="entry name" value="AMP-binding"/>
    <property type="match status" value="1"/>
</dbReference>
<dbReference type="EMBL" id="JARKIB010000002">
    <property type="protein sequence ID" value="KAJ7784557.1"/>
    <property type="molecule type" value="Genomic_DNA"/>
</dbReference>
<dbReference type="InterPro" id="IPR020845">
    <property type="entry name" value="AMP-binding_CS"/>
</dbReference>
<feature type="transmembrane region" description="Helical" evidence="1">
    <location>
        <begin position="675"/>
        <end position="696"/>
    </location>
</feature>
<dbReference type="Proteomes" id="UP001215598">
    <property type="component" value="Unassembled WGS sequence"/>
</dbReference>
<proteinExistence type="predicted"/>
<comment type="caution">
    <text evidence="3">The sequence shown here is derived from an EMBL/GenBank/DDBJ whole genome shotgun (WGS) entry which is preliminary data.</text>
</comment>
<dbReference type="Gene3D" id="3.30.300.30">
    <property type="match status" value="1"/>
</dbReference>
<dbReference type="InterPro" id="IPR052979">
    <property type="entry name" value="Adenylate-forming_domain"/>
</dbReference>
<dbReference type="AlphaFoldDB" id="A0AAD7P2A2"/>
<gene>
    <name evidence="3" type="ORF">B0H16DRAFT_1492967</name>
</gene>
<feature type="transmembrane region" description="Helical" evidence="1">
    <location>
        <begin position="824"/>
        <end position="844"/>
    </location>
</feature>
<evidence type="ECO:0000313" key="3">
    <source>
        <dbReference type="EMBL" id="KAJ7784557.1"/>
    </source>
</evidence>
<dbReference type="PANTHER" id="PTHR33927:SF5">
    <property type="entry name" value="ENZYME, PUTATIVE (AFU_ORTHOLOGUE AFUA_8G01222)-RELATED"/>
    <property type="match status" value="1"/>
</dbReference>
<feature type="domain" description="AMP-dependent synthetase/ligase" evidence="2">
    <location>
        <begin position="74"/>
        <end position="412"/>
    </location>
</feature>
<organism evidence="3 4">
    <name type="scientific">Mycena metata</name>
    <dbReference type="NCBI Taxonomy" id="1033252"/>
    <lineage>
        <taxon>Eukaryota</taxon>
        <taxon>Fungi</taxon>
        <taxon>Dikarya</taxon>
        <taxon>Basidiomycota</taxon>
        <taxon>Agaricomycotina</taxon>
        <taxon>Agaricomycetes</taxon>
        <taxon>Agaricomycetidae</taxon>
        <taxon>Agaricales</taxon>
        <taxon>Marasmiineae</taxon>
        <taxon>Mycenaceae</taxon>
        <taxon>Mycena</taxon>
    </lineage>
</organism>
<evidence type="ECO:0000259" key="2">
    <source>
        <dbReference type="Pfam" id="PF00501"/>
    </source>
</evidence>
<dbReference type="PROSITE" id="PS00455">
    <property type="entry name" value="AMP_BINDING"/>
    <property type="match status" value="1"/>
</dbReference>
<dbReference type="InterPro" id="IPR042099">
    <property type="entry name" value="ANL_N_sf"/>
</dbReference>
<feature type="transmembrane region" description="Helical" evidence="1">
    <location>
        <begin position="725"/>
        <end position="743"/>
    </location>
</feature>
<feature type="transmembrane region" description="Helical" evidence="1">
    <location>
        <begin position="790"/>
        <end position="812"/>
    </location>
</feature>
<keyword evidence="1" id="KW-1133">Transmembrane helix</keyword>
<accession>A0AAD7P2A2</accession>
<dbReference type="NCBIfam" id="TIGR01733">
    <property type="entry name" value="AA-adenyl-dom"/>
    <property type="match status" value="1"/>
</dbReference>
<sequence>MRVASINSPPCATELTTHVTLKDPPHLSLVPRNITPMQAGVGLTAVDKLRFSQFGYGPTVDPPFQCVHHAFHFHASNHPDAIAVQDASNTITFGQLDQQSNCLASQLRAANVVPGSRVCLLVDRSISMVIGILGILKTGAAYVPCDGKLVSDKSLEHILKDSGSEVVVTLGKFSHRVASLPLPLPLPQLVFLDDPPCVCATSGNRCARLADRSYPRDSVYVIYTSGTTGVPKGVDVQHRNVTNLVCLAPGNLSMRPGIRVAQLMNISFDMAAWEILGSLCNGATLVLRGQTSKEWRAAMKLCDIVIATPSMLAPHNPIDYPNIKTVAVAGEACPRALADAWAGQTRFYNCCGPTEVTIVNTMHLHTPGRSLSIGSPTPNNNVYVLDDCMNPTPIGVPGIMWAGGACVSRGYLNLPEKTSERYKEDPFVNDGSIMFNTGDLGSWLPDGTLEHLGRIDDQVKVKGFRVELDGVAVAMEATDGVKAAAALLINEELWGFVTPNTVSVEELKIATAKIQPYYAVPTRILALDSFPRTGNDKTDKRALRQLALDLQNTEKAVAASKKQLEPLVTSRIANGVPSPREMCASSTSSLTIAPSAEGVNYKPDYEAASSVVLIHEPSVAKTQAPISLTGSASSGVLKEEGGGSREIWDGYEKDVLPDKLEPKAVRNLRHRIFTLYRRLFGIVFVANMAVFLAVIIRGPVNSQRLGLITIANLFCAILMRQDYVINVFFNVLCAVPSSWPLSIRRICARVYHIGGLHSGAATSGVVWLAFLCGQATKEVVQGGGTHASVATVAISYSILLLLFGIVIFAHPSMRSKRHDSFERVHRFFGWTGIACVWAQVVMLTNDYRGEQSLRHALVHSAPFWMLIVMTGSIILPWTRLRKVPVRSVVLSKHAVRLYFTYSTPIPGSFVRLAVHPLQDWHGFATIPAPNEKGFSLVVSKAGDWTNSRIIDPPSKIWVRGAPCFGVLRIVPLFRRVVFVATGSGIGPCAPCILEQRIPIRLLWTSPNVRETFGDKLVDEILGASPDAVIYDTRKNGKPDMVKLTLRLVSEFNAEAVCVISNQKLTQKIVYG</sequence>
<evidence type="ECO:0000256" key="1">
    <source>
        <dbReference type="SAM" id="Phobius"/>
    </source>
</evidence>
<evidence type="ECO:0000313" key="4">
    <source>
        <dbReference type="Proteomes" id="UP001215598"/>
    </source>
</evidence>
<dbReference type="PANTHER" id="PTHR33927">
    <property type="entry name" value="TRANSMEMBRANE PROTEIN"/>
    <property type="match status" value="1"/>
</dbReference>
<dbReference type="InterPro" id="IPR000873">
    <property type="entry name" value="AMP-dep_synth/lig_dom"/>
</dbReference>
<keyword evidence="1" id="KW-0472">Membrane</keyword>
<keyword evidence="4" id="KW-1185">Reference proteome</keyword>